<evidence type="ECO:0000313" key="2">
    <source>
        <dbReference type="EMBL" id="TMM54202.1"/>
    </source>
</evidence>
<protein>
    <recommendedName>
        <fullName evidence="4">Coiled coil domain-containing protein</fullName>
    </recommendedName>
</protein>
<evidence type="ECO:0000256" key="1">
    <source>
        <dbReference type="SAM" id="Coils"/>
    </source>
</evidence>
<dbReference type="Gene3D" id="1.20.5.1230">
    <property type="entry name" value="Apolipoprotein A-I"/>
    <property type="match status" value="1"/>
</dbReference>
<evidence type="ECO:0000313" key="3">
    <source>
        <dbReference type="Proteomes" id="UP000309550"/>
    </source>
</evidence>
<comment type="caution">
    <text evidence="2">The sequence shown here is derived from an EMBL/GenBank/DDBJ whole genome shotgun (WGS) entry which is preliminary data.</text>
</comment>
<dbReference type="EMBL" id="VANS01000001">
    <property type="protein sequence ID" value="TMM54202.1"/>
    <property type="molecule type" value="Genomic_DNA"/>
</dbReference>
<organism evidence="2 3">
    <name type="scientific">Sulfitobacter sabulilitoris</name>
    <dbReference type="NCBI Taxonomy" id="2562655"/>
    <lineage>
        <taxon>Bacteria</taxon>
        <taxon>Pseudomonadati</taxon>
        <taxon>Pseudomonadota</taxon>
        <taxon>Alphaproteobacteria</taxon>
        <taxon>Rhodobacterales</taxon>
        <taxon>Roseobacteraceae</taxon>
        <taxon>Sulfitobacter</taxon>
    </lineage>
</organism>
<name>A0A5S3QAR9_9RHOB</name>
<reference evidence="2 3" key="1">
    <citation type="submission" date="2019-05" db="EMBL/GenBank/DDBJ databases">
        <title>Sulfitobacter sabulilitoris sp. nov., isolated from a marine sand.</title>
        <authorList>
            <person name="Yoon J.-H."/>
        </authorList>
    </citation>
    <scope>NUCLEOTIDE SEQUENCE [LARGE SCALE GENOMIC DNA]</scope>
    <source>
        <strain evidence="2 3">HSMS-29</strain>
    </source>
</reference>
<sequence>MDDKDAYRQKLQTRLETLRAEIDKLEAKAEHVGAEAREALRTEAKELRAKQDEARKKLEAFRKAQGDAWKDLKSGLDAAWDDLSRAVRRAADRFG</sequence>
<dbReference type="OrthoDB" id="9813316at2"/>
<keyword evidence="1" id="KW-0175">Coiled coil</keyword>
<dbReference type="RefSeq" id="WP_138660376.1">
    <property type="nucleotide sequence ID" value="NZ_VANS01000001.1"/>
</dbReference>
<dbReference type="AlphaFoldDB" id="A0A5S3QAR9"/>
<proteinExistence type="predicted"/>
<keyword evidence="3" id="KW-1185">Reference proteome</keyword>
<gene>
    <name evidence="2" type="ORF">FDT80_00975</name>
</gene>
<accession>A0A5S3QAR9</accession>
<dbReference type="Proteomes" id="UP000309550">
    <property type="component" value="Unassembled WGS sequence"/>
</dbReference>
<evidence type="ECO:0008006" key="4">
    <source>
        <dbReference type="Google" id="ProtNLM"/>
    </source>
</evidence>
<feature type="coiled-coil region" evidence="1">
    <location>
        <begin position="1"/>
        <end position="64"/>
    </location>
</feature>
<dbReference type="SUPFAM" id="SSF58113">
    <property type="entry name" value="Apolipoprotein A-I"/>
    <property type="match status" value="1"/>
</dbReference>